<dbReference type="AlphaFoldDB" id="A0A382WML1"/>
<name>A0A382WML1_9ZZZZ</name>
<sequence>MDDNEKIVRIVELLEKIVGNVDWVQIRLESPKHCSDIITEIKKIIEK</sequence>
<gene>
    <name evidence="1" type="ORF">METZ01_LOCUS412753</name>
</gene>
<protein>
    <submittedName>
        <fullName evidence="1">Uncharacterized protein</fullName>
    </submittedName>
</protein>
<evidence type="ECO:0000313" key="1">
    <source>
        <dbReference type="EMBL" id="SVD59899.1"/>
    </source>
</evidence>
<reference evidence="1" key="1">
    <citation type="submission" date="2018-05" db="EMBL/GenBank/DDBJ databases">
        <authorList>
            <person name="Lanie J.A."/>
            <person name="Ng W.-L."/>
            <person name="Kazmierczak K.M."/>
            <person name="Andrzejewski T.M."/>
            <person name="Davidsen T.M."/>
            <person name="Wayne K.J."/>
            <person name="Tettelin H."/>
            <person name="Glass J.I."/>
            <person name="Rusch D."/>
            <person name="Podicherti R."/>
            <person name="Tsui H.-C.T."/>
            <person name="Winkler M.E."/>
        </authorList>
    </citation>
    <scope>NUCLEOTIDE SEQUENCE</scope>
</reference>
<proteinExistence type="predicted"/>
<dbReference type="EMBL" id="UINC01160972">
    <property type="protein sequence ID" value="SVD59899.1"/>
    <property type="molecule type" value="Genomic_DNA"/>
</dbReference>
<accession>A0A382WML1</accession>
<organism evidence="1">
    <name type="scientific">marine metagenome</name>
    <dbReference type="NCBI Taxonomy" id="408172"/>
    <lineage>
        <taxon>unclassified sequences</taxon>
        <taxon>metagenomes</taxon>
        <taxon>ecological metagenomes</taxon>
    </lineage>
</organism>